<dbReference type="PANTHER" id="PTHR46481">
    <property type="entry name" value="ZINC FINGER BED DOMAIN-CONTAINING PROTEIN 4"/>
    <property type="match status" value="1"/>
</dbReference>
<dbReference type="SUPFAM" id="SSF53098">
    <property type="entry name" value="Ribonuclease H-like"/>
    <property type="match status" value="1"/>
</dbReference>
<keyword evidence="2" id="KW-0479">Metal-binding</keyword>
<evidence type="ECO:0000256" key="3">
    <source>
        <dbReference type="ARBA" id="ARBA00022771"/>
    </source>
</evidence>
<evidence type="ECO:0000313" key="7">
    <source>
        <dbReference type="EMBL" id="KAA8649409.1"/>
    </source>
</evidence>
<accession>A0A5M9MXP1</accession>
<reference evidence="7 8" key="1">
    <citation type="submission" date="2019-08" db="EMBL/GenBank/DDBJ databases">
        <title>The genome sequence of a newly discovered highly antifungal drug resistant Aspergillus species, Aspergillus tanneri NIH 1004.</title>
        <authorList>
            <person name="Mounaud S."/>
            <person name="Singh I."/>
            <person name="Joardar V."/>
            <person name="Pakala S."/>
            <person name="Pakala S."/>
            <person name="Venepally P."/>
            <person name="Chung J.K."/>
            <person name="Losada L."/>
            <person name="Nierman W.C."/>
        </authorList>
    </citation>
    <scope>NUCLEOTIDE SEQUENCE [LARGE SCALE GENOMIC DNA]</scope>
    <source>
        <strain evidence="7 8">NIH1004</strain>
    </source>
</reference>
<keyword evidence="5" id="KW-0539">Nucleus</keyword>
<evidence type="ECO:0000259" key="6">
    <source>
        <dbReference type="Pfam" id="PF05699"/>
    </source>
</evidence>
<dbReference type="InterPro" id="IPR052035">
    <property type="entry name" value="ZnF_BED_domain_contain"/>
</dbReference>
<organism evidence="7 8">
    <name type="scientific">Aspergillus tanneri</name>
    <dbReference type="NCBI Taxonomy" id="1220188"/>
    <lineage>
        <taxon>Eukaryota</taxon>
        <taxon>Fungi</taxon>
        <taxon>Dikarya</taxon>
        <taxon>Ascomycota</taxon>
        <taxon>Pezizomycotina</taxon>
        <taxon>Eurotiomycetes</taxon>
        <taxon>Eurotiomycetidae</taxon>
        <taxon>Eurotiales</taxon>
        <taxon>Aspergillaceae</taxon>
        <taxon>Aspergillus</taxon>
        <taxon>Aspergillus subgen. Circumdati</taxon>
    </lineage>
</organism>
<evidence type="ECO:0000256" key="1">
    <source>
        <dbReference type="ARBA" id="ARBA00004123"/>
    </source>
</evidence>
<dbReference type="InterPro" id="IPR008906">
    <property type="entry name" value="HATC_C_dom"/>
</dbReference>
<keyword evidence="3" id="KW-0863">Zinc-finger</keyword>
<dbReference type="EMBL" id="QUQM01000003">
    <property type="protein sequence ID" value="KAA8649409.1"/>
    <property type="molecule type" value="Genomic_DNA"/>
</dbReference>
<comment type="subcellular location">
    <subcellularLocation>
        <location evidence="1">Nucleus</location>
    </subcellularLocation>
</comment>
<keyword evidence="4" id="KW-0862">Zinc</keyword>
<evidence type="ECO:0000256" key="5">
    <source>
        <dbReference type="ARBA" id="ARBA00023242"/>
    </source>
</evidence>
<dbReference type="InterPro" id="IPR012337">
    <property type="entry name" value="RNaseH-like_sf"/>
</dbReference>
<name>A0A5M9MXP1_9EURO</name>
<evidence type="ECO:0000313" key="8">
    <source>
        <dbReference type="Proteomes" id="UP000324241"/>
    </source>
</evidence>
<evidence type="ECO:0000256" key="2">
    <source>
        <dbReference type="ARBA" id="ARBA00022723"/>
    </source>
</evidence>
<feature type="domain" description="HAT C-terminal dimerisation" evidence="6">
    <location>
        <begin position="154"/>
        <end position="190"/>
    </location>
</feature>
<evidence type="ECO:0000256" key="4">
    <source>
        <dbReference type="ARBA" id="ARBA00022833"/>
    </source>
</evidence>
<proteinExistence type="predicted"/>
<sequence length="204" mass="23794">MMLSAAYKEYYGNLKKIRELAVFINASPQRREAFLTLQTTEPKLVPIQDVRTRWNSTFLMLNRARKLQSVFDRYCITYQHIQFKLDEEEWRQKEFKRYQQQVIQETEPVDNQAIFDPAENELELLCESQTALQAEVDQPEDEITRYLAKGLTKGNPRVFWKEHEHEYPVLAKIARDILSVPASGAGVERLLIVLVMSVTIVGDS</sequence>
<dbReference type="Proteomes" id="UP000324241">
    <property type="component" value="Unassembled WGS sequence"/>
</dbReference>
<dbReference type="GO" id="GO:0008270">
    <property type="term" value="F:zinc ion binding"/>
    <property type="evidence" value="ECO:0007669"/>
    <property type="project" value="UniProtKB-KW"/>
</dbReference>
<dbReference type="GeneID" id="54328012"/>
<dbReference type="RefSeq" id="XP_033428770.1">
    <property type="nucleotide sequence ID" value="XM_033569964.1"/>
</dbReference>
<dbReference type="OrthoDB" id="4505704at2759"/>
<dbReference type="AlphaFoldDB" id="A0A5M9MXP1"/>
<protein>
    <recommendedName>
        <fullName evidence="6">HAT C-terminal dimerisation domain-containing protein</fullName>
    </recommendedName>
</protein>
<comment type="caution">
    <text evidence="7">The sequence shown here is derived from an EMBL/GenBank/DDBJ whole genome shotgun (WGS) entry which is preliminary data.</text>
</comment>
<dbReference type="VEuPathDB" id="FungiDB:EYZ11_012166"/>
<gene>
    <name evidence="7" type="ORF">ATNIH1004_005310</name>
</gene>
<dbReference type="Pfam" id="PF05699">
    <property type="entry name" value="Dimer_Tnp_hAT"/>
    <property type="match status" value="1"/>
</dbReference>
<dbReference type="GO" id="GO:0005634">
    <property type="term" value="C:nucleus"/>
    <property type="evidence" value="ECO:0007669"/>
    <property type="project" value="UniProtKB-SubCell"/>
</dbReference>
<dbReference type="GO" id="GO:0046983">
    <property type="term" value="F:protein dimerization activity"/>
    <property type="evidence" value="ECO:0007669"/>
    <property type="project" value="InterPro"/>
</dbReference>
<dbReference type="PANTHER" id="PTHR46481:SF10">
    <property type="entry name" value="ZINC FINGER BED DOMAIN-CONTAINING PROTEIN 39"/>
    <property type="match status" value="1"/>
</dbReference>